<sequence>MASETRVSILPKLTNENYANWKFRVQCLLEEKKLSEVTKTITVKERNKEDDAKARSLIVQCIPDRYLDIIKDSNTAGDMLKKLDEVFQRKSVFSKLHLRRKLLSLKLGDNKMEEYLYKF</sequence>
<evidence type="ECO:0000313" key="2">
    <source>
        <dbReference type="Proteomes" id="UP000494106"/>
    </source>
</evidence>
<dbReference type="Pfam" id="PF14223">
    <property type="entry name" value="Retrotran_gag_2"/>
    <property type="match status" value="1"/>
</dbReference>
<evidence type="ECO:0000313" key="1">
    <source>
        <dbReference type="EMBL" id="CAB3222759.1"/>
    </source>
</evidence>
<proteinExistence type="predicted"/>
<dbReference type="EMBL" id="CADEBC010000100">
    <property type="protein sequence ID" value="CAB3222759.1"/>
    <property type="molecule type" value="Genomic_DNA"/>
</dbReference>
<comment type="caution">
    <text evidence="1">The sequence shown here is derived from an EMBL/GenBank/DDBJ whole genome shotgun (WGS) entry which is preliminary data.</text>
</comment>
<name>A0A8S0YSQ9_ARCPL</name>
<dbReference type="OrthoDB" id="7478066at2759"/>
<dbReference type="Proteomes" id="UP000494106">
    <property type="component" value="Unassembled WGS sequence"/>
</dbReference>
<reference evidence="1 2" key="1">
    <citation type="submission" date="2020-04" db="EMBL/GenBank/DDBJ databases">
        <authorList>
            <person name="Wallbank WR R."/>
            <person name="Pardo Diaz C."/>
            <person name="Kozak K."/>
            <person name="Martin S."/>
            <person name="Jiggins C."/>
            <person name="Moest M."/>
            <person name="Warren A I."/>
            <person name="Byers J.R.P. K."/>
            <person name="Montejo-Kovacevich G."/>
            <person name="Yen C E."/>
        </authorList>
    </citation>
    <scope>NUCLEOTIDE SEQUENCE [LARGE SCALE GENOMIC DNA]</scope>
</reference>
<dbReference type="AlphaFoldDB" id="A0A8S0YSQ9"/>
<evidence type="ECO:0008006" key="3">
    <source>
        <dbReference type="Google" id="ProtNLM"/>
    </source>
</evidence>
<keyword evidence="2" id="KW-1185">Reference proteome</keyword>
<protein>
    <recommendedName>
        <fullName evidence="3">DUF4219 domain-containing protein</fullName>
    </recommendedName>
</protein>
<organism evidence="1 2">
    <name type="scientific">Arctia plantaginis</name>
    <name type="common">Wood tiger moth</name>
    <name type="synonym">Phalaena plantaginis</name>
    <dbReference type="NCBI Taxonomy" id="874455"/>
    <lineage>
        <taxon>Eukaryota</taxon>
        <taxon>Metazoa</taxon>
        <taxon>Ecdysozoa</taxon>
        <taxon>Arthropoda</taxon>
        <taxon>Hexapoda</taxon>
        <taxon>Insecta</taxon>
        <taxon>Pterygota</taxon>
        <taxon>Neoptera</taxon>
        <taxon>Endopterygota</taxon>
        <taxon>Lepidoptera</taxon>
        <taxon>Glossata</taxon>
        <taxon>Ditrysia</taxon>
        <taxon>Noctuoidea</taxon>
        <taxon>Erebidae</taxon>
        <taxon>Arctiinae</taxon>
        <taxon>Arctia</taxon>
    </lineage>
</organism>
<gene>
    <name evidence="1" type="ORF">APLA_LOCUS1245</name>
</gene>
<accession>A0A8S0YSQ9</accession>